<reference evidence="3" key="2">
    <citation type="journal article" date="2010" name="Genome Res.">
        <title>Population genomic sequencing of Coccidioides fungi reveals recent hybridization and transposon control.</title>
        <authorList>
            <person name="Neafsey D.E."/>
            <person name="Barker B.M."/>
            <person name="Sharpton T.J."/>
            <person name="Stajich J.E."/>
            <person name="Park D.J."/>
            <person name="Whiston E."/>
            <person name="Hung C.-Y."/>
            <person name="McMahan C."/>
            <person name="White J."/>
            <person name="Sykes S."/>
            <person name="Heiman D."/>
            <person name="Young S."/>
            <person name="Zeng Q."/>
            <person name="Abouelleil A."/>
            <person name="Aftuck L."/>
            <person name="Bessette D."/>
            <person name="Brown A."/>
            <person name="FitzGerald M."/>
            <person name="Lui A."/>
            <person name="Macdonald J.P."/>
            <person name="Priest M."/>
            <person name="Orbach M.J."/>
            <person name="Galgiani J.N."/>
            <person name="Kirkland T.N."/>
            <person name="Cole G.T."/>
            <person name="Birren B.W."/>
            <person name="Henn M.R."/>
            <person name="Taylor J.W."/>
            <person name="Rounsley S.D."/>
        </authorList>
    </citation>
    <scope>GENOME REANNOTATION</scope>
    <source>
        <strain evidence="3">RS</strain>
    </source>
</reference>
<name>A0A0E1RYL6_COCIM</name>
<dbReference type="RefSeq" id="XP_001245615.1">
    <property type="nucleotide sequence ID" value="XM_001245614.2"/>
</dbReference>
<keyword evidence="3" id="KW-1185">Reference proteome</keyword>
<proteinExistence type="predicted"/>
<evidence type="ECO:0000313" key="3">
    <source>
        <dbReference type="Proteomes" id="UP000001261"/>
    </source>
</evidence>
<evidence type="ECO:0000313" key="2">
    <source>
        <dbReference type="EMBL" id="EAS34032.1"/>
    </source>
</evidence>
<feature type="compositionally biased region" description="Polar residues" evidence="1">
    <location>
        <begin position="19"/>
        <end position="29"/>
    </location>
</feature>
<organism evidence="2 3">
    <name type="scientific">Coccidioides immitis (strain RS)</name>
    <name type="common">Valley fever fungus</name>
    <dbReference type="NCBI Taxonomy" id="246410"/>
    <lineage>
        <taxon>Eukaryota</taxon>
        <taxon>Fungi</taxon>
        <taxon>Dikarya</taxon>
        <taxon>Ascomycota</taxon>
        <taxon>Pezizomycotina</taxon>
        <taxon>Eurotiomycetes</taxon>
        <taxon>Eurotiomycetidae</taxon>
        <taxon>Onygenales</taxon>
        <taxon>Onygenaceae</taxon>
        <taxon>Coccidioides</taxon>
    </lineage>
</organism>
<dbReference type="EMBL" id="GG704914">
    <property type="protein sequence ID" value="EAS34032.1"/>
    <property type="molecule type" value="Genomic_DNA"/>
</dbReference>
<gene>
    <name evidence="2" type="ORF">CIMG_05056</name>
</gene>
<dbReference type="AlphaFoldDB" id="A0A0E1RYL6"/>
<dbReference type="VEuPathDB" id="FungiDB:CIMG_05056"/>
<dbReference type="STRING" id="246410.A0A0E1RYL6"/>
<dbReference type="OrthoDB" id="4187105at2759"/>
<protein>
    <submittedName>
        <fullName evidence="2">TIGR02569 family protein</fullName>
    </submittedName>
</protein>
<feature type="compositionally biased region" description="Pro residues" evidence="1">
    <location>
        <begin position="1"/>
        <end position="10"/>
    </location>
</feature>
<dbReference type="InParanoid" id="A0A0E1RYL6"/>
<dbReference type="OMA" id="WRADTFI"/>
<dbReference type="Proteomes" id="UP000001261">
    <property type="component" value="Unassembled WGS sequence"/>
</dbReference>
<reference evidence="3" key="1">
    <citation type="journal article" date="2009" name="Genome Res.">
        <title>Comparative genomic analyses of the human fungal pathogens Coccidioides and their relatives.</title>
        <authorList>
            <person name="Sharpton T.J."/>
            <person name="Stajich J.E."/>
            <person name="Rounsley S.D."/>
            <person name="Gardner M.J."/>
            <person name="Wortman J.R."/>
            <person name="Jordar V.S."/>
            <person name="Maiti R."/>
            <person name="Kodira C.D."/>
            <person name="Neafsey D.E."/>
            <person name="Zeng Q."/>
            <person name="Hung C.-Y."/>
            <person name="McMahan C."/>
            <person name="Muszewska A."/>
            <person name="Grynberg M."/>
            <person name="Mandel M.A."/>
            <person name="Kellner E.M."/>
            <person name="Barker B.M."/>
            <person name="Galgiani J.N."/>
            <person name="Orbach M.J."/>
            <person name="Kirkland T.N."/>
            <person name="Cole G.T."/>
            <person name="Henn M.R."/>
            <person name="Birren B.W."/>
            <person name="Taylor J.W."/>
        </authorList>
    </citation>
    <scope>NUCLEOTIDE SEQUENCE [LARGE SCALE GENOMIC DNA]</scope>
    <source>
        <strain evidence="3">RS</strain>
    </source>
</reference>
<dbReference type="KEGG" id="cim:CIMG_05056"/>
<feature type="region of interest" description="Disordered" evidence="1">
    <location>
        <begin position="1"/>
        <end position="29"/>
    </location>
</feature>
<dbReference type="GeneID" id="4563925"/>
<accession>A0A0E1RYL6</accession>
<sequence>MNSSSPPPPHVLAAFNLPETPQQLPGGQGQSYQVANAVLKPVDERQEAEYVSRLQHELRRNGDKTPGYQLAEPIPATGPGQPCEYVVDGWAATVLIPDCAGPNELEDRWNRVLHAGRVFHEDLATMVREPPPFIAARSHRWARGDRIAWDEEQPAEDGVQIVPEFEEAFKGLLQLRRPIAAENTKCQLVHGDLAGNVLFPVSGGDSASSPTIIDLSLYWRPVEYAEAIVVADGLIWHGEGENLVRVLGTDAFRLQMLVRALIFRLVASSEALRQGHGLVDDDEPKAFVRAVRLVAQLLEHDLTT</sequence>
<feature type="non-terminal residue" evidence="2">
    <location>
        <position position="1"/>
    </location>
</feature>
<evidence type="ECO:0000256" key="1">
    <source>
        <dbReference type="SAM" id="MobiDB-lite"/>
    </source>
</evidence>